<evidence type="ECO:0000313" key="3">
    <source>
        <dbReference type="Proteomes" id="UP000502665"/>
    </source>
</evidence>
<dbReference type="AlphaFoldDB" id="A0A6M4X099"/>
<sequence length="135" mass="14115">MNDPQQEHHYDGPVFQGAVSGSQFAWNNETVTQNQQLNSTVAPGHEALATLVTELLRQLPAAGLGDQERADAESAAQEVLAEITGPESPEPGRLRRSVTMLKGALAPVATGLAAGTAFGAQEWAQSAIRGLTGLV</sequence>
<accession>A0A6M4X099</accession>
<keyword evidence="3" id="KW-1185">Reference proteome</keyword>
<dbReference type="EMBL" id="CP049838">
    <property type="protein sequence ID" value="QJT05095.1"/>
    <property type="molecule type" value="Genomic_DNA"/>
</dbReference>
<dbReference type="RefSeq" id="WP_171400415.1">
    <property type="nucleotide sequence ID" value="NZ_CP049838.1"/>
</dbReference>
<feature type="region of interest" description="Disordered" evidence="1">
    <location>
        <begin position="64"/>
        <end position="93"/>
    </location>
</feature>
<gene>
    <name evidence="2" type="ORF">G9272_36300</name>
</gene>
<proteinExistence type="predicted"/>
<evidence type="ECO:0000256" key="1">
    <source>
        <dbReference type="SAM" id="MobiDB-lite"/>
    </source>
</evidence>
<protein>
    <submittedName>
        <fullName evidence="2">Uncharacterized protein</fullName>
    </submittedName>
</protein>
<dbReference type="Proteomes" id="UP000502665">
    <property type="component" value="Chromosome"/>
</dbReference>
<name>A0A6M4X099_9ACTN</name>
<evidence type="ECO:0000313" key="2">
    <source>
        <dbReference type="EMBL" id="QJT05095.1"/>
    </source>
</evidence>
<organism evidence="2 3">
    <name type="scientific">Streptomyces asoensis</name>
    <dbReference type="NCBI Taxonomy" id="249586"/>
    <lineage>
        <taxon>Bacteria</taxon>
        <taxon>Bacillati</taxon>
        <taxon>Actinomycetota</taxon>
        <taxon>Actinomycetes</taxon>
        <taxon>Kitasatosporales</taxon>
        <taxon>Streptomycetaceae</taxon>
        <taxon>Streptomyces</taxon>
    </lineage>
</organism>
<reference evidence="2" key="1">
    <citation type="submission" date="2020-03" db="EMBL/GenBank/DDBJ databases">
        <title>Molecular networking-based the target discovery of potent antiproliferative macrolactams: 5/6/7/16 polycyclic ansamycins and glycosylated trienomycin from Streptomyces cacaoi subsp. asoensis.</title>
        <authorList>
            <person name="Liu L.-L."/>
        </authorList>
    </citation>
    <scope>NUCLEOTIDE SEQUENCE [LARGE SCALE GENOMIC DNA]</scope>
    <source>
        <strain evidence="2">H2S5</strain>
    </source>
</reference>